<reference evidence="2" key="1">
    <citation type="submission" date="2023-07" db="EMBL/GenBank/DDBJ databases">
        <title>Two novel species in the genus Flavivirga.</title>
        <authorList>
            <person name="Kwon K."/>
        </authorList>
    </citation>
    <scope>NUCLEOTIDE SEQUENCE</scope>
    <source>
        <strain evidence="2">KCTC 52353</strain>
    </source>
</reference>
<evidence type="ECO:0000313" key="3">
    <source>
        <dbReference type="Proteomes" id="UP001176883"/>
    </source>
</evidence>
<gene>
    <name evidence="2" type="ORF">Q4Q35_00875</name>
</gene>
<accession>A0ABT8W5F6</accession>
<protein>
    <submittedName>
        <fullName evidence="2">Uncharacterized protein</fullName>
    </submittedName>
</protein>
<sequence>MKNYIKNIAFLVLFLITSLSRSQIQKPQYNNLEQRTAIFTAMTEYLQHIGNNRITVAAMQVPNTNDFIIASSSSISEVYRNTNYIKSLLYDVGFADPWLYNGAYHDMRIYFVSGSTGIGIGFVDYDGDYFIKLPSREGAYVHAEMAILSALQPYYTDQSKTYATEIANYKNHYVIQSQREFCPRCYGYLNINGFPVPTLNTVWVQGDNFSSTTRWSPPNFNGNTLSSKNIQGNWDAVIRGWTLNYVTSFPTVQSGDGNYIHTMGHEPCPVNHGTDPLY</sequence>
<dbReference type="EMBL" id="JAUOEK010000020">
    <property type="protein sequence ID" value="MDO5968348.1"/>
    <property type="molecule type" value="Genomic_DNA"/>
</dbReference>
<keyword evidence="3" id="KW-1185">Reference proteome</keyword>
<feature type="signal peptide" evidence="1">
    <location>
        <begin position="1"/>
        <end position="22"/>
    </location>
</feature>
<dbReference type="RefSeq" id="WP_303276029.1">
    <property type="nucleotide sequence ID" value="NZ_JAUOEK010000020.1"/>
</dbReference>
<evidence type="ECO:0000256" key="1">
    <source>
        <dbReference type="SAM" id="SignalP"/>
    </source>
</evidence>
<evidence type="ECO:0000313" key="2">
    <source>
        <dbReference type="EMBL" id="MDO5968348.1"/>
    </source>
</evidence>
<name>A0ABT8W5F6_9FLAO</name>
<keyword evidence="1" id="KW-0732">Signal</keyword>
<feature type="chain" id="PRO_5046077297" evidence="1">
    <location>
        <begin position="23"/>
        <end position="278"/>
    </location>
</feature>
<organism evidence="2 3">
    <name type="scientific">Flavivirga aquimarina</name>
    <dbReference type="NCBI Taxonomy" id="2027862"/>
    <lineage>
        <taxon>Bacteria</taxon>
        <taxon>Pseudomonadati</taxon>
        <taxon>Bacteroidota</taxon>
        <taxon>Flavobacteriia</taxon>
        <taxon>Flavobacteriales</taxon>
        <taxon>Flavobacteriaceae</taxon>
        <taxon>Flavivirga</taxon>
    </lineage>
</organism>
<comment type="caution">
    <text evidence="2">The sequence shown here is derived from an EMBL/GenBank/DDBJ whole genome shotgun (WGS) entry which is preliminary data.</text>
</comment>
<proteinExistence type="predicted"/>
<dbReference type="Proteomes" id="UP001176883">
    <property type="component" value="Unassembled WGS sequence"/>
</dbReference>